<reference evidence="11 12" key="1">
    <citation type="submission" date="2019-03" db="EMBL/GenBank/DDBJ databases">
        <title>Efficiently degradation of phenoxyalkanoic acid herbicides by Cupriavidus oxalaticus strain X32.</title>
        <authorList>
            <person name="Sheng X."/>
        </authorList>
    </citation>
    <scope>NUCLEOTIDE SEQUENCE [LARGE SCALE GENOMIC DNA]</scope>
    <source>
        <strain evidence="11 12">X32</strain>
    </source>
</reference>
<gene>
    <name evidence="11" type="ORF">E0W60_12295</name>
</gene>
<evidence type="ECO:0000256" key="7">
    <source>
        <dbReference type="ARBA" id="ARBA00022989"/>
    </source>
</evidence>
<dbReference type="PANTHER" id="PTHR21320">
    <property type="entry name" value="CYTOCHROME C OXIDASE ASSEMBLY PROTEIN COX11-RELATED"/>
    <property type="match status" value="1"/>
</dbReference>
<organism evidence="11 12">
    <name type="scientific">Cupriavidus oxalaticus</name>
    <dbReference type="NCBI Taxonomy" id="96344"/>
    <lineage>
        <taxon>Bacteria</taxon>
        <taxon>Pseudomonadati</taxon>
        <taxon>Pseudomonadota</taxon>
        <taxon>Betaproteobacteria</taxon>
        <taxon>Burkholderiales</taxon>
        <taxon>Burkholderiaceae</taxon>
        <taxon>Cupriavidus</taxon>
    </lineage>
</organism>
<evidence type="ECO:0000256" key="8">
    <source>
        <dbReference type="ARBA" id="ARBA00023008"/>
    </source>
</evidence>
<dbReference type="PIRSF" id="PIRSF005413">
    <property type="entry name" value="COX11"/>
    <property type="match status" value="1"/>
</dbReference>
<evidence type="ECO:0000256" key="10">
    <source>
        <dbReference type="SAM" id="Phobius"/>
    </source>
</evidence>
<keyword evidence="7 10" id="KW-1133">Transmembrane helix</keyword>
<name>A0A4P7LFR4_9BURK</name>
<keyword evidence="9 10" id="KW-0472">Membrane</keyword>
<evidence type="ECO:0000256" key="5">
    <source>
        <dbReference type="ARBA" id="ARBA00022692"/>
    </source>
</evidence>
<evidence type="ECO:0000256" key="2">
    <source>
        <dbReference type="ARBA" id="ARBA00004382"/>
    </source>
</evidence>
<proteinExistence type="inferred from homology"/>
<dbReference type="InterPro" id="IPR007533">
    <property type="entry name" value="Cyt_c_oxidase_assmbl_CtaG"/>
</dbReference>
<dbReference type="Pfam" id="PF04442">
    <property type="entry name" value="CtaG_Cox11"/>
    <property type="match status" value="1"/>
</dbReference>
<dbReference type="InterPro" id="IPR023471">
    <property type="entry name" value="CtaG/Cox11_dom_sf"/>
</dbReference>
<dbReference type="GO" id="GO:0005886">
    <property type="term" value="C:plasma membrane"/>
    <property type="evidence" value="ECO:0007669"/>
    <property type="project" value="UniProtKB-SubCell"/>
</dbReference>
<dbReference type="Gene3D" id="2.60.370.10">
    <property type="entry name" value="Ctag/Cox11"/>
    <property type="match status" value="1"/>
</dbReference>
<comment type="subcellular location">
    <subcellularLocation>
        <location evidence="2">Cell inner membrane</location>
        <topology evidence="2">Single-pass type II membrane protein</topology>
        <orientation evidence="2">Periplasmic side</orientation>
    </subcellularLocation>
</comment>
<evidence type="ECO:0000256" key="3">
    <source>
        <dbReference type="ARBA" id="ARBA00009620"/>
    </source>
</evidence>
<evidence type="ECO:0000313" key="12">
    <source>
        <dbReference type="Proteomes" id="UP000295294"/>
    </source>
</evidence>
<dbReference type="AlphaFoldDB" id="A0A4P7LFR4"/>
<dbReference type="EMBL" id="CP038635">
    <property type="protein sequence ID" value="QBY52013.1"/>
    <property type="molecule type" value="Genomic_DNA"/>
</dbReference>
<dbReference type="Proteomes" id="UP000295294">
    <property type="component" value="Chromosome 2"/>
</dbReference>
<keyword evidence="6" id="KW-0735">Signal-anchor</keyword>
<evidence type="ECO:0000256" key="1">
    <source>
        <dbReference type="ARBA" id="ARBA00004007"/>
    </source>
</evidence>
<comment type="similarity">
    <text evidence="3">Belongs to the COX11/CtaG family.</text>
</comment>
<keyword evidence="5 10" id="KW-0812">Transmembrane</keyword>
<comment type="function">
    <text evidence="1">Exerts its effect at some terminal stage of cytochrome c oxidase synthesis, probably by being involved in the insertion of the copper B into subunit I.</text>
</comment>
<evidence type="ECO:0000256" key="6">
    <source>
        <dbReference type="ARBA" id="ARBA00022968"/>
    </source>
</evidence>
<feature type="transmembrane region" description="Helical" evidence="10">
    <location>
        <begin position="24"/>
        <end position="43"/>
    </location>
</feature>
<evidence type="ECO:0000256" key="9">
    <source>
        <dbReference type="ARBA" id="ARBA00023136"/>
    </source>
</evidence>
<protein>
    <recommendedName>
        <fullName evidence="4">Cytochrome c oxidase assembly protein CtaG</fullName>
    </recommendedName>
</protein>
<dbReference type="PANTHER" id="PTHR21320:SF3">
    <property type="entry name" value="CYTOCHROME C OXIDASE ASSEMBLY PROTEIN COX11, MITOCHONDRIAL-RELATED"/>
    <property type="match status" value="1"/>
</dbReference>
<keyword evidence="8" id="KW-0186">Copper</keyword>
<dbReference type="RefSeq" id="WP_135704335.1">
    <property type="nucleotide sequence ID" value="NZ_CP038635.1"/>
</dbReference>
<dbReference type="OrthoDB" id="9804841at2"/>
<dbReference type="NCBIfam" id="NF003465">
    <property type="entry name" value="PRK05089.1"/>
    <property type="match status" value="1"/>
</dbReference>
<dbReference type="GO" id="GO:0005507">
    <property type="term" value="F:copper ion binding"/>
    <property type="evidence" value="ECO:0007669"/>
    <property type="project" value="InterPro"/>
</dbReference>
<sequence length="210" mass="23133">MSVDQQGREAQEAREADKRFNRGMMVRLVVIVAVMFGFGYALVPLYKKICDITGINVVTTRELHGGSVKNTQVDKSRTVTVEFDSNARGPFAFRPVKNSMEVHPGEMMTIVYEVANGQSRDISAQAIPSYAPKQATQYFKKLECFCFKQQTLKANEAREMPVVFVIDPALPRDVKSITLSYTFFEVGTPVAQAPEGQLSTPATAPAGKGS</sequence>
<evidence type="ECO:0000313" key="11">
    <source>
        <dbReference type="EMBL" id="QBY52013.1"/>
    </source>
</evidence>
<dbReference type="SUPFAM" id="SSF110111">
    <property type="entry name" value="Ctag/Cox11"/>
    <property type="match status" value="1"/>
</dbReference>
<evidence type="ECO:0000256" key="4">
    <source>
        <dbReference type="ARBA" id="ARBA00015384"/>
    </source>
</evidence>
<dbReference type="KEGG" id="cox:E0W60_12295"/>
<accession>A0A4P7LFR4</accession>
<dbReference type="STRING" id="1349762.GCA_001592245_00049"/>